<dbReference type="SUPFAM" id="SSF81321">
    <property type="entry name" value="Family A G protein-coupled receptor-like"/>
    <property type="match status" value="1"/>
</dbReference>
<name>A0A6G0TLT1_APHGL</name>
<feature type="transmembrane region" description="Helical" evidence="11">
    <location>
        <begin position="201"/>
        <end position="223"/>
    </location>
</feature>
<evidence type="ECO:0000313" key="14">
    <source>
        <dbReference type="EMBL" id="KAE9535068.1"/>
    </source>
</evidence>
<keyword evidence="6" id="KW-0297">G-protein coupled receptor</keyword>
<dbReference type="Gene3D" id="1.20.1070.10">
    <property type="entry name" value="Rhodopsin 7-helix transmembrane proteins"/>
    <property type="match status" value="1"/>
</dbReference>
<accession>A0A6G0TLT1</accession>
<feature type="transmembrane region" description="Helical" evidence="11">
    <location>
        <begin position="442"/>
        <end position="464"/>
    </location>
</feature>
<comment type="subcellular location">
    <subcellularLocation>
        <location evidence="1">Membrane</location>
        <topology evidence="1">Multi-pass membrane protein</topology>
    </subcellularLocation>
</comment>
<dbReference type="CDD" id="cd15039">
    <property type="entry name" value="7tmB3_Methuselah-like"/>
    <property type="match status" value="1"/>
</dbReference>
<keyword evidence="7 11" id="KW-0472">Membrane</keyword>
<proteinExistence type="inferred from homology"/>
<dbReference type="Pfam" id="PF00002">
    <property type="entry name" value="7tm_2"/>
    <property type="match status" value="1"/>
</dbReference>
<sequence>MGRPFAWLPTLLLLRAATFADERCPMNVSQPAPENAYLVNDVLWAGQPEKPYTQAAYRSVPGVGFVLCTCEIGPCVRKCCAPNAAYVNSKCTPLNASDEIAKFEVPTFVNANGTVDVHKMDLFHIVHGKLACGKKYKLVPSAKKNDNFQVTKTGWLLNESGSIIAKPERFCLEQFSELNYQILAIVCSPEKFESLEDGANIFYTIGMMLSLPFLFSTFLVYALIKDLRNLHGKSLMCHVATLSIAYTSLIVVQFITNSVVKEWCIFLAYTVQFSFLASFFWLNVMCFDLWWTFSGFRPLRGNIKEHEAKKFIIYSIYAWGCTTFISIITFGMEQFPYLLSDAIRPGFGYKSCWFGSNSATLLYFYGPIGTLLFSNLLMFIHTAIMIIKHMRDAEVLRGSESQKNVDHEKQRFMLYLKLFIVMGVNWLAEIISWASGSDGSEFLWYVTDIGNSLQGVLIFLIFVCKKRVLNLLNKKLCPQFQLFKTSNVSTRTTNSTVSRTSSNVKNKDTVEMSTKSISNSTNNQLHDFKA</sequence>
<dbReference type="GO" id="GO:0016020">
    <property type="term" value="C:membrane"/>
    <property type="evidence" value="ECO:0007669"/>
    <property type="project" value="UniProtKB-SubCell"/>
</dbReference>
<dbReference type="InterPro" id="IPR017981">
    <property type="entry name" value="GPCR_2-like_7TM"/>
</dbReference>
<keyword evidence="15" id="KW-1185">Reference proteome</keyword>
<evidence type="ECO:0000256" key="2">
    <source>
        <dbReference type="ARBA" id="ARBA00008979"/>
    </source>
</evidence>
<dbReference type="GO" id="GO:0007166">
    <property type="term" value="P:cell surface receptor signaling pathway"/>
    <property type="evidence" value="ECO:0007669"/>
    <property type="project" value="InterPro"/>
</dbReference>
<evidence type="ECO:0000256" key="3">
    <source>
        <dbReference type="ARBA" id="ARBA00022692"/>
    </source>
</evidence>
<dbReference type="OrthoDB" id="6134459at2759"/>
<evidence type="ECO:0000256" key="1">
    <source>
        <dbReference type="ARBA" id="ARBA00004141"/>
    </source>
</evidence>
<comment type="caution">
    <text evidence="14">The sequence shown here is derived from an EMBL/GenBank/DDBJ whole genome shotgun (WGS) entry which is preliminary data.</text>
</comment>
<feature type="transmembrane region" description="Helical" evidence="11">
    <location>
        <begin position="412"/>
        <end position="436"/>
    </location>
</feature>
<evidence type="ECO:0000256" key="9">
    <source>
        <dbReference type="ARBA" id="ARBA00023224"/>
    </source>
</evidence>
<evidence type="ECO:0000256" key="7">
    <source>
        <dbReference type="ARBA" id="ARBA00023136"/>
    </source>
</evidence>
<dbReference type="InterPro" id="IPR010596">
    <property type="entry name" value="Methuselah_N_dom"/>
</dbReference>
<keyword evidence="5 11" id="KW-1133">Transmembrane helix</keyword>
<dbReference type="SUPFAM" id="SSF63877">
    <property type="entry name" value="Methuselah ectodomain"/>
    <property type="match status" value="1"/>
</dbReference>
<feature type="signal peptide" evidence="12">
    <location>
        <begin position="1"/>
        <end position="20"/>
    </location>
</feature>
<gene>
    <name evidence="14" type="ORF">AGLY_008360</name>
</gene>
<feature type="region of interest" description="Disordered" evidence="10">
    <location>
        <begin position="493"/>
        <end position="530"/>
    </location>
</feature>
<protein>
    <recommendedName>
        <fullName evidence="13">G-protein coupled receptors family 2 profile 2 domain-containing protein</fullName>
    </recommendedName>
</protein>
<feature type="transmembrane region" description="Helical" evidence="11">
    <location>
        <begin position="311"/>
        <end position="332"/>
    </location>
</feature>
<dbReference type="Pfam" id="PF06652">
    <property type="entry name" value="Methuselah_N"/>
    <property type="match status" value="1"/>
</dbReference>
<feature type="transmembrane region" description="Helical" evidence="11">
    <location>
        <begin position="363"/>
        <end position="387"/>
    </location>
</feature>
<dbReference type="GO" id="GO:0004930">
    <property type="term" value="F:G protein-coupled receptor activity"/>
    <property type="evidence" value="ECO:0007669"/>
    <property type="project" value="UniProtKB-KW"/>
</dbReference>
<dbReference type="EMBL" id="VYZN01000027">
    <property type="protein sequence ID" value="KAE9535068.1"/>
    <property type="molecule type" value="Genomic_DNA"/>
</dbReference>
<evidence type="ECO:0000256" key="6">
    <source>
        <dbReference type="ARBA" id="ARBA00023040"/>
    </source>
</evidence>
<evidence type="ECO:0000313" key="15">
    <source>
        <dbReference type="Proteomes" id="UP000475862"/>
    </source>
</evidence>
<feature type="chain" id="PRO_5026234381" description="G-protein coupled receptors family 2 profile 2 domain-containing protein" evidence="12">
    <location>
        <begin position="21"/>
        <end position="530"/>
    </location>
</feature>
<keyword evidence="9" id="KW-0807">Transducer</keyword>
<dbReference type="PANTHER" id="PTHR46953:SF1">
    <property type="entry name" value="G-PROTEIN COUPLED RECEPTOR MTH-LIKE 1-RELATED"/>
    <property type="match status" value="1"/>
</dbReference>
<dbReference type="PANTHER" id="PTHR46953">
    <property type="entry name" value="G-PROTEIN COUPLED RECEPTOR MTH-LIKE 1-RELATED"/>
    <property type="match status" value="1"/>
</dbReference>
<feature type="domain" description="G-protein coupled receptors family 2 profile 2" evidence="13">
    <location>
        <begin position="199"/>
        <end position="466"/>
    </location>
</feature>
<evidence type="ECO:0000256" key="10">
    <source>
        <dbReference type="SAM" id="MobiDB-lite"/>
    </source>
</evidence>
<dbReference type="Proteomes" id="UP000475862">
    <property type="component" value="Unassembled WGS sequence"/>
</dbReference>
<feature type="compositionally biased region" description="Polar residues" evidence="10">
    <location>
        <begin position="511"/>
        <end position="530"/>
    </location>
</feature>
<feature type="compositionally biased region" description="Low complexity" evidence="10">
    <location>
        <begin position="493"/>
        <end position="504"/>
    </location>
</feature>
<keyword evidence="8" id="KW-0675">Receptor</keyword>
<feature type="transmembrane region" description="Helical" evidence="11">
    <location>
        <begin position="235"/>
        <end position="255"/>
    </location>
</feature>
<keyword evidence="3 11" id="KW-0812">Transmembrane</keyword>
<evidence type="ECO:0000256" key="5">
    <source>
        <dbReference type="ARBA" id="ARBA00022989"/>
    </source>
</evidence>
<organism evidence="14 15">
    <name type="scientific">Aphis glycines</name>
    <name type="common">Soybean aphid</name>
    <dbReference type="NCBI Taxonomy" id="307491"/>
    <lineage>
        <taxon>Eukaryota</taxon>
        <taxon>Metazoa</taxon>
        <taxon>Ecdysozoa</taxon>
        <taxon>Arthropoda</taxon>
        <taxon>Hexapoda</taxon>
        <taxon>Insecta</taxon>
        <taxon>Pterygota</taxon>
        <taxon>Neoptera</taxon>
        <taxon>Paraneoptera</taxon>
        <taxon>Hemiptera</taxon>
        <taxon>Sternorrhyncha</taxon>
        <taxon>Aphidomorpha</taxon>
        <taxon>Aphidoidea</taxon>
        <taxon>Aphididae</taxon>
        <taxon>Aphidini</taxon>
        <taxon>Aphis</taxon>
        <taxon>Aphis</taxon>
    </lineage>
</organism>
<dbReference type="InterPro" id="IPR052808">
    <property type="entry name" value="GPCR_Mth-like"/>
</dbReference>
<dbReference type="Gene3D" id="2.170.180.11">
    <property type="entry name" value="Methuselah ectodomain, domain 2"/>
    <property type="match status" value="1"/>
</dbReference>
<dbReference type="InterPro" id="IPR023311">
    <property type="entry name" value="Methusela_ecto_dom_2"/>
</dbReference>
<reference evidence="14 15" key="1">
    <citation type="submission" date="2019-08" db="EMBL/GenBank/DDBJ databases">
        <title>The genome of the soybean aphid Biotype 1, its phylome, world population structure and adaptation to the North American continent.</title>
        <authorList>
            <person name="Giordano R."/>
            <person name="Donthu R.K."/>
            <person name="Hernandez A.G."/>
            <person name="Wright C.L."/>
            <person name="Zimin A.V."/>
        </authorList>
    </citation>
    <scope>NUCLEOTIDE SEQUENCE [LARGE SCALE GENOMIC DNA]</scope>
    <source>
        <tissue evidence="14">Whole aphids</tissue>
    </source>
</reference>
<feature type="transmembrane region" description="Helical" evidence="11">
    <location>
        <begin position="267"/>
        <end position="291"/>
    </location>
</feature>
<dbReference type="InterPro" id="IPR000832">
    <property type="entry name" value="GPCR_2_secretin-like"/>
</dbReference>
<evidence type="ECO:0000256" key="8">
    <source>
        <dbReference type="ARBA" id="ARBA00023170"/>
    </source>
</evidence>
<evidence type="ECO:0000256" key="11">
    <source>
        <dbReference type="SAM" id="Phobius"/>
    </source>
</evidence>
<evidence type="ECO:0000259" key="13">
    <source>
        <dbReference type="PROSITE" id="PS50261"/>
    </source>
</evidence>
<evidence type="ECO:0000256" key="4">
    <source>
        <dbReference type="ARBA" id="ARBA00022729"/>
    </source>
</evidence>
<evidence type="ECO:0000256" key="12">
    <source>
        <dbReference type="SAM" id="SignalP"/>
    </source>
</evidence>
<dbReference type="InterPro" id="IPR036272">
    <property type="entry name" value="Methuselah_N_sf"/>
</dbReference>
<comment type="similarity">
    <text evidence="2">Belongs to the G-protein coupled receptor 2 family. Mth subfamily.</text>
</comment>
<keyword evidence="4 12" id="KW-0732">Signal</keyword>
<dbReference type="PROSITE" id="PS50261">
    <property type="entry name" value="G_PROTEIN_RECEP_F2_4"/>
    <property type="match status" value="1"/>
</dbReference>
<dbReference type="AlphaFoldDB" id="A0A6G0TLT1"/>